<dbReference type="PROSITE" id="PS50113">
    <property type="entry name" value="PAC"/>
    <property type="match status" value="1"/>
</dbReference>
<dbReference type="SMART" id="SM00086">
    <property type="entry name" value="PAC"/>
    <property type="match status" value="1"/>
</dbReference>
<evidence type="ECO:0000259" key="6">
    <source>
        <dbReference type="PROSITE" id="PS50801"/>
    </source>
</evidence>
<dbReference type="EMBL" id="WMEY01000006">
    <property type="protein sequence ID" value="MYL65313.1"/>
    <property type="molecule type" value="Genomic_DNA"/>
</dbReference>
<keyword evidence="2" id="KW-0288">FMN</keyword>
<keyword evidence="1" id="KW-0285">Flavoprotein</keyword>
<dbReference type="PANTHER" id="PTHR47429">
    <property type="entry name" value="PROTEIN TWIN LOV 1"/>
    <property type="match status" value="1"/>
</dbReference>
<feature type="domain" description="PAC" evidence="5">
    <location>
        <begin position="94"/>
        <end position="146"/>
    </location>
</feature>
<dbReference type="Gene3D" id="3.30.750.24">
    <property type="entry name" value="STAS domain"/>
    <property type="match status" value="1"/>
</dbReference>
<comment type="caution">
    <text evidence="7">The sequence shown here is derived from an EMBL/GenBank/DDBJ whole genome shotgun (WGS) entry which is preliminary data.</text>
</comment>
<dbReference type="CDD" id="cd07041">
    <property type="entry name" value="STAS_RsbR_RsbS_like"/>
    <property type="match status" value="1"/>
</dbReference>
<evidence type="ECO:0000256" key="1">
    <source>
        <dbReference type="ARBA" id="ARBA00022630"/>
    </source>
</evidence>
<evidence type="ECO:0000259" key="5">
    <source>
        <dbReference type="PROSITE" id="PS50113"/>
    </source>
</evidence>
<evidence type="ECO:0000259" key="4">
    <source>
        <dbReference type="PROSITE" id="PS50112"/>
    </source>
</evidence>
<feature type="domain" description="PAS" evidence="4">
    <location>
        <begin position="18"/>
        <end position="65"/>
    </location>
</feature>
<dbReference type="SUPFAM" id="SSF52091">
    <property type="entry name" value="SpoIIaa-like"/>
    <property type="match status" value="1"/>
</dbReference>
<dbReference type="Gene3D" id="3.30.450.20">
    <property type="entry name" value="PAS domain"/>
    <property type="match status" value="1"/>
</dbReference>
<dbReference type="Proteomes" id="UP000447833">
    <property type="component" value="Unassembled WGS sequence"/>
</dbReference>
<protein>
    <submittedName>
        <fullName evidence="7">PAS domain-containing protein</fullName>
    </submittedName>
</protein>
<proteinExistence type="predicted"/>
<dbReference type="CDD" id="cd00130">
    <property type="entry name" value="PAS"/>
    <property type="match status" value="1"/>
</dbReference>
<dbReference type="InterPro" id="IPR002645">
    <property type="entry name" value="STAS_dom"/>
</dbReference>
<evidence type="ECO:0000313" key="7">
    <source>
        <dbReference type="EMBL" id="MYL65313.1"/>
    </source>
</evidence>
<keyword evidence="3" id="KW-0157">Chromophore</keyword>
<dbReference type="InterPro" id="IPR000700">
    <property type="entry name" value="PAS-assoc_C"/>
</dbReference>
<evidence type="ECO:0000256" key="3">
    <source>
        <dbReference type="ARBA" id="ARBA00022991"/>
    </source>
</evidence>
<evidence type="ECO:0000256" key="2">
    <source>
        <dbReference type="ARBA" id="ARBA00022643"/>
    </source>
</evidence>
<gene>
    <name evidence="7" type="ORF">GLW07_18300</name>
</gene>
<dbReference type="PROSITE" id="PS50801">
    <property type="entry name" value="STAS"/>
    <property type="match status" value="1"/>
</dbReference>
<dbReference type="SUPFAM" id="SSF55785">
    <property type="entry name" value="PYP-like sensor domain (PAS domain)"/>
    <property type="match status" value="1"/>
</dbReference>
<dbReference type="PROSITE" id="PS50112">
    <property type="entry name" value="PAS"/>
    <property type="match status" value="1"/>
</dbReference>
<dbReference type="InterPro" id="IPR000014">
    <property type="entry name" value="PAS"/>
</dbReference>
<accession>A0A845F2Y3</accession>
<dbReference type="InterPro" id="IPR001610">
    <property type="entry name" value="PAC"/>
</dbReference>
<dbReference type="NCBIfam" id="TIGR00229">
    <property type="entry name" value="sensory_box"/>
    <property type="match status" value="1"/>
</dbReference>
<dbReference type="SMART" id="SM00091">
    <property type="entry name" value="PAS"/>
    <property type="match status" value="1"/>
</dbReference>
<reference evidence="7 8" key="1">
    <citation type="submission" date="2019-11" db="EMBL/GenBank/DDBJ databases">
        <title>Genome sequences of 17 halophilic strains isolated from different environments.</title>
        <authorList>
            <person name="Furrow R.E."/>
        </authorList>
    </citation>
    <scope>NUCLEOTIDE SEQUENCE [LARGE SCALE GENOMIC DNA]</scope>
    <source>
        <strain evidence="7 8">22506_14_FS</strain>
    </source>
</reference>
<dbReference type="InterPro" id="IPR036513">
    <property type="entry name" value="STAS_dom_sf"/>
</dbReference>
<dbReference type="AlphaFoldDB" id="A0A845F2Y3"/>
<dbReference type="PANTHER" id="PTHR47429:SF2">
    <property type="entry name" value="PROTEIN TWIN LOV 1"/>
    <property type="match status" value="1"/>
</dbReference>
<dbReference type="InterPro" id="IPR035965">
    <property type="entry name" value="PAS-like_dom_sf"/>
</dbReference>
<dbReference type="Pfam" id="PF01740">
    <property type="entry name" value="STAS"/>
    <property type="match status" value="1"/>
</dbReference>
<sequence length="273" mass="31396">MELFIMKVNKEQFKRMKRNEFVRTAIEYVDTGVVITDPELPDNPIVYANEGFEKLTGYTSEEILGFNCRFLQGVDTDPGTIAELRDAINKEKKVKIEIKNYRKNGQYFWNELQIYPVHIESENQTYFVGVQQDITKRKEAEERSEHYLDEVKRLSTPIVPIDRNVSIVPLVGKIDEERIELLLHHVSSHIQKSGDEYLILDLSGVSHFTSELHKGVYQLHQLIKLMGAELRITGIRPDFVLEGIQADFSLSSVKSFPSVKHALKNIDDSSSIN</sequence>
<feature type="domain" description="STAS" evidence="6">
    <location>
        <begin position="155"/>
        <end position="266"/>
    </location>
</feature>
<evidence type="ECO:0000313" key="8">
    <source>
        <dbReference type="Proteomes" id="UP000447833"/>
    </source>
</evidence>
<dbReference type="Pfam" id="PF13426">
    <property type="entry name" value="PAS_9"/>
    <property type="match status" value="1"/>
</dbReference>
<organism evidence="7 8">
    <name type="scientific">Guptibacillus hwajinpoensis</name>
    <dbReference type="NCBI Taxonomy" id="208199"/>
    <lineage>
        <taxon>Bacteria</taxon>
        <taxon>Bacillati</taxon>
        <taxon>Bacillota</taxon>
        <taxon>Bacilli</taxon>
        <taxon>Bacillales</taxon>
        <taxon>Guptibacillaceae</taxon>
        <taxon>Guptibacillus</taxon>
    </lineage>
</organism>
<name>A0A845F2Y3_9BACL</name>